<protein>
    <recommendedName>
        <fullName evidence="3">CUB domain-containing protein</fullName>
    </recommendedName>
</protein>
<dbReference type="OrthoDB" id="6369184at2759"/>
<dbReference type="Gene3D" id="2.60.120.290">
    <property type="entry name" value="Spermadhesin, CUB domain"/>
    <property type="match status" value="1"/>
</dbReference>
<keyword evidence="2" id="KW-1185">Reference proteome</keyword>
<dbReference type="InterPro" id="IPR035914">
    <property type="entry name" value="Sperma_CUB_dom_sf"/>
</dbReference>
<dbReference type="EMBL" id="OV121137">
    <property type="protein sequence ID" value="CAH0559453.1"/>
    <property type="molecule type" value="Genomic_DNA"/>
</dbReference>
<dbReference type="Proteomes" id="UP001154078">
    <property type="component" value="Chromosome 6"/>
</dbReference>
<gene>
    <name evidence="1" type="ORF">MELIAE_LOCUS9540</name>
</gene>
<dbReference type="AlphaFoldDB" id="A0A9P0BAV9"/>
<organism evidence="1 2">
    <name type="scientific">Brassicogethes aeneus</name>
    <name type="common">Rape pollen beetle</name>
    <name type="synonym">Meligethes aeneus</name>
    <dbReference type="NCBI Taxonomy" id="1431903"/>
    <lineage>
        <taxon>Eukaryota</taxon>
        <taxon>Metazoa</taxon>
        <taxon>Ecdysozoa</taxon>
        <taxon>Arthropoda</taxon>
        <taxon>Hexapoda</taxon>
        <taxon>Insecta</taxon>
        <taxon>Pterygota</taxon>
        <taxon>Neoptera</taxon>
        <taxon>Endopterygota</taxon>
        <taxon>Coleoptera</taxon>
        <taxon>Polyphaga</taxon>
        <taxon>Cucujiformia</taxon>
        <taxon>Nitidulidae</taxon>
        <taxon>Meligethinae</taxon>
        <taxon>Brassicogethes</taxon>
    </lineage>
</organism>
<accession>A0A9P0BAV9</accession>
<name>A0A9P0BAV9_BRAAE</name>
<sequence>MPKISSLKCTLDTLATYCNCILADYLKVFVHLEGGGEVSEYTPWESMLCGGLADVPTFLYSSGPGLVLEFHSGPQTGNATGFSGTFKFIDRRKFIVNNLPPAIYRQQFTASNL</sequence>
<evidence type="ECO:0000313" key="1">
    <source>
        <dbReference type="EMBL" id="CAH0559453.1"/>
    </source>
</evidence>
<proteinExistence type="predicted"/>
<evidence type="ECO:0008006" key="3">
    <source>
        <dbReference type="Google" id="ProtNLM"/>
    </source>
</evidence>
<evidence type="ECO:0000313" key="2">
    <source>
        <dbReference type="Proteomes" id="UP001154078"/>
    </source>
</evidence>
<dbReference type="SUPFAM" id="SSF49854">
    <property type="entry name" value="Spermadhesin, CUB domain"/>
    <property type="match status" value="1"/>
</dbReference>
<reference evidence="1" key="1">
    <citation type="submission" date="2021-12" db="EMBL/GenBank/DDBJ databases">
        <authorList>
            <person name="King R."/>
        </authorList>
    </citation>
    <scope>NUCLEOTIDE SEQUENCE</scope>
</reference>